<proteinExistence type="predicted"/>
<protein>
    <submittedName>
        <fullName evidence="1">Uncharacterized protein</fullName>
    </submittedName>
</protein>
<gene>
    <name evidence="1" type="ORF">A2V72_00575</name>
</gene>
<sequence>MRNRKMIRIRAVQDKEFKNSYWSFDISGEMAKASKEFKRQFGVGFELITDIGDWDSIGSSDLRNFPFNLIQAIPKAISIEEIIDYLVNACQEKIELFLEISQNEKDEMCSKLRGQSLEYQIGFLEARLESWLKDYFSQDLEEKAPMDSETGAVIAFTGKFSIKSLWSGTVREGNVIFTKKAYILIRNYWTSNIKPSKIILHEFGHLFGAEDIEDSSVVSVMTQKPKVITYEFDDKNKQIILEKLKKIRERFI</sequence>
<dbReference type="EMBL" id="MHLW01000021">
    <property type="protein sequence ID" value="OGZ17975.1"/>
    <property type="molecule type" value="Genomic_DNA"/>
</dbReference>
<organism evidence="1 2">
    <name type="scientific">Candidatus Nealsonbacteria bacterium RBG_13_37_56</name>
    <dbReference type="NCBI Taxonomy" id="1801661"/>
    <lineage>
        <taxon>Bacteria</taxon>
        <taxon>Candidatus Nealsoniibacteriota</taxon>
    </lineage>
</organism>
<reference evidence="1 2" key="1">
    <citation type="journal article" date="2016" name="Nat. Commun.">
        <title>Thousands of microbial genomes shed light on interconnected biogeochemical processes in an aquifer system.</title>
        <authorList>
            <person name="Anantharaman K."/>
            <person name="Brown C.T."/>
            <person name="Hug L.A."/>
            <person name="Sharon I."/>
            <person name="Castelle C.J."/>
            <person name="Probst A.J."/>
            <person name="Thomas B.C."/>
            <person name="Singh A."/>
            <person name="Wilkins M.J."/>
            <person name="Karaoz U."/>
            <person name="Brodie E.L."/>
            <person name="Williams K.H."/>
            <person name="Hubbard S.S."/>
            <person name="Banfield J.F."/>
        </authorList>
    </citation>
    <scope>NUCLEOTIDE SEQUENCE [LARGE SCALE GENOMIC DNA]</scope>
</reference>
<dbReference type="Proteomes" id="UP000178893">
    <property type="component" value="Unassembled WGS sequence"/>
</dbReference>
<dbReference type="SUPFAM" id="SSF55486">
    <property type="entry name" value="Metalloproteases ('zincins'), catalytic domain"/>
    <property type="match status" value="1"/>
</dbReference>
<comment type="caution">
    <text evidence="1">The sequence shown here is derived from an EMBL/GenBank/DDBJ whole genome shotgun (WGS) entry which is preliminary data.</text>
</comment>
<name>A0A1G2DWI4_9BACT</name>
<evidence type="ECO:0000313" key="1">
    <source>
        <dbReference type="EMBL" id="OGZ17975.1"/>
    </source>
</evidence>
<dbReference type="AlphaFoldDB" id="A0A1G2DWI4"/>
<accession>A0A1G2DWI4</accession>
<evidence type="ECO:0000313" key="2">
    <source>
        <dbReference type="Proteomes" id="UP000178893"/>
    </source>
</evidence>